<dbReference type="Proteomes" id="UP000008693">
    <property type="component" value="Chromosome"/>
</dbReference>
<dbReference type="STRING" id="401473.BDP_0213"/>
<evidence type="ECO:0000256" key="1">
    <source>
        <dbReference type="SAM" id="Phobius"/>
    </source>
</evidence>
<reference evidence="2 3" key="1">
    <citation type="journal article" date="2009" name="PLoS Genet.">
        <title>The Bifidobacterium dentium Bd1 genome sequence reflects its genetic adaptation to the human oral cavity.</title>
        <authorList>
            <person name="Ventura M."/>
            <person name="Turroni F."/>
            <person name="Zomer A."/>
            <person name="Foroni E."/>
            <person name="Giubellini V."/>
            <person name="Bottacini F."/>
            <person name="Canchaya C."/>
            <person name="Claesson M.J."/>
            <person name="He F."/>
            <person name="Mantzourani M."/>
            <person name="Mulas L."/>
            <person name="Ferrarini A."/>
            <person name="Gao B."/>
            <person name="Delledonne M."/>
            <person name="Henrissat B."/>
            <person name="Coutinho P."/>
            <person name="Oggioni M."/>
            <person name="Gupta R.S."/>
            <person name="Zhang Z."/>
            <person name="Beighton D."/>
            <person name="Fitzgerald G.F."/>
            <person name="O'Toole P.W."/>
            <person name="van Sinderen D."/>
        </authorList>
    </citation>
    <scope>NUCLEOTIDE SEQUENCE [LARGE SCALE GENOMIC DNA]</scope>
    <source>
        <strain evidence="3">ATCC 27534 / DSM 20436 / JCM 1195 / Bd1</strain>
    </source>
</reference>
<name>D2Q7S3_BIFDB</name>
<keyword evidence="1" id="KW-0472">Membrane</keyword>
<dbReference type="AlphaFoldDB" id="D2Q7S3"/>
<sequence>MLESWAIASACCTSGAVWLWYWSPTRVLPGEEAAHELPMPLVLEMLAVAIRRGASIPHALIVVGRIVGGDFGEGLSSVGGALNQGVDWDQAWPSGDDIALVRDVFAASWSSGASPLNRLDAAIEQLDWDERSQIERDAAKLSIRLLLPTGLCFLPAFIAIGVIPAIASFLG</sequence>
<keyword evidence="1" id="KW-1133">Transmembrane helix</keyword>
<dbReference type="HOGENOM" id="CLU_064089_2_1_11"/>
<dbReference type="RefSeq" id="WP_012901816.1">
    <property type="nucleotide sequence ID" value="NC_013714.1"/>
</dbReference>
<gene>
    <name evidence="2" type="ordered locus">BDP_0213</name>
</gene>
<keyword evidence="1" id="KW-0812">Transmembrane</keyword>
<proteinExistence type="predicted"/>
<dbReference type="eggNOG" id="COG2064">
    <property type="taxonomic scope" value="Bacteria"/>
</dbReference>
<feature type="transmembrane region" description="Helical" evidence="1">
    <location>
        <begin position="145"/>
        <end position="170"/>
    </location>
</feature>
<keyword evidence="3" id="KW-1185">Reference proteome</keyword>
<dbReference type="EMBL" id="CP001750">
    <property type="protein sequence ID" value="ADB08894.1"/>
    <property type="molecule type" value="Genomic_DNA"/>
</dbReference>
<evidence type="ECO:0000313" key="2">
    <source>
        <dbReference type="EMBL" id="ADB08894.1"/>
    </source>
</evidence>
<dbReference type="KEGG" id="bde:BDP_0213"/>
<protein>
    <submittedName>
        <fullName evidence="2">Type II secretion system protein, pilus assembly</fullName>
    </submittedName>
</protein>
<dbReference type="GeneID" id="31605441"/>
<accession>D2Q7S3</accession>
<evidence type="ECO:0000313" key="3">
    <source>
        <dbReference type="Proteomes" id="UP000008693"/>
    </source>
</evidence>
<organism evidence="2 3">
    <name type="scientific">Bifidobacterium dentium (strain ATCC 27534 / DSM 20436 / JCM 1195 / Bd1)</name>
    <dbReference type="NCBI Taxonomy" id="401473"/>
    <lineage>
        <taxon>Bacteria</taxon>
        <taxon>Bacillati</taxon>
        <taxon>Actinomycetota</taxon>
        <taxon>Actinomycetes</taxon>
        <taxon>Bifidobacteriales</taxon>
        <taxon>Bifidobacteriaceae</taxon>
        <taxon>Bifidobacterium</taxon>
    </lineage>
</organism>